<sequence>MYNINVMRNDVKAKLGNNEKITREDVTAAMQVAQGSQHTDDKVLYANVKRAYKAQREHSEE</sequence>
<dbReference type="Proteomes" id="UP000221020">
    <property type="component" value="Unassembled WGS sequence"/>
</dbReference>
<proteinExistence type="predicted"/>
<name>A0AA91ZSD6_9BACI</name>
<dbReference type="EMBL" id="NVOR01000060">
    <property type="protein sequence ID" value="PED81551.1"/>
    <property type="molecule type" value="Genomic_DNA"/>
</dbReference>
<comment type="caution">
    <text evidence="1">The sequence shown here is derived from an EMBL/GenBank/DDBJ whole genome shotgun (WGS) entry which is preliminary data.</text>
</comment>
<protein>
    <submittedName>
        <fullName evidence="1">Uncharacterized protein</fullName>
    </submittedName>
</protein>
<organism evidence="1 2">
    <name type="scientific">Bacillus pseudomycoides</name>
    <dbReference type="NCBI Taxonomy" id="64104"/>
    <lineage>
        <taxon>Bacteria</taxon>
        <taxon>Bacillati</taxon>
        <taxon>Bacillota</taxon>
        <taxon>Bacilli</taxon>
        <taxon>Bacillales</taxon>
        <taxon>Bacillaceae</taxon>
        <taxon>Bacillus</taxon>
        <taxon>Bacillus cereus group</taxon>
    </lineage>
</organism>
<gene>
    <name evidence="1" type="ORF">CON65_16555</name>
</gene>
<evidence type="ECO:0000313" key="1">
    <source>
        <dbReference type="EMBL" id="PED81551.1"/>
    </source>
</evidence>
<evidence type="ECO:0000313" key="2">
    <source>
        <dbReference type="Proteomes" id="UP000221020"/>
    </source>
</evidence>
<accession>A0AA91ZSD6</accession>
<dbReference type="RefSeq" id="WP_097895966.1">
    <property type="nucleotide sequence ID" value="NZ_NVOR01000060.1"/>
</dbReference>
<reference evidence="1 2" key="1">
    <citation type="submission" date="2017-09" db="EMBL/GenBank/DDBJ databases">
        <title>Large-scale bioinformatics analysis of Bacillus genomes uncovers conserved roles of natural products in bacterial physiology.</title>
        <authorList>
            <consortium name="Agbiome Team Llc"/>
            <person name="Bleich R.M."/>
            <person name="Grubbs K.J."/>
            <person name="Santa Maria K.C."/>
            <person name="Allen S.E."/>
            <person name="Farag S."/>
            <person name="Shank E.A."/>
            <person name="Bowers A."/>
        </authorList>
    </citation>
    <scope>NUCLEOTIDE SEQUENCE [LARGE SCALE GENOMIC DNA]</scope>
    <source>
        <strain evidence="1 2">AFS092012</strain>
    </source>
</reference>
<dbReference type="AlphaFoldDB" id="A0AA91ZSD6"/>